<dbReference type="EMBL" id="JAPTSV010000002">
    <property type="protein sequence ID" value="KAJ1530221.1"/>
    <property type="molecule type" value="Genomic_DNA"/>
</dbReference>
<keyword evidence="2" id="KW-0732">Signal</keyword>
<feature type="compositionally biased region" description="Low complexity" evidence="1">
    <location>
        <begin position="28"/>
        <end position="43"/>
    </location>
</feature>
<evidence type="ECO:0000256" key="1">
    <source>
        <dbReference type="SAM" id="MobiDB-lite"/>
    </source>
</evidence>
<proteinExistence type="predicted"/>
<sequence>MKLIVLVALCIAAGLAAPPNDHPGPAVPGGSPAAAGSPAAGPLGAPPGPVPVRARRDAPESFGAGVKWCHDRGVDKYLC</sequence>
<accession>A0AAV7XXP5</accession>
<comment type="caution">
    <text evidence="3">The sequence shown here is derived from an EMBL/GenBank/DDBJ whole genome shotgun (WGS) entry which is preliminary data.</text>
</comment>
<dbReference type="Proteomes" id="UP001075354">
    <property type="component" value="Chromosome 2"/>
</dbReference>
<feature type="chain" id="PRO_5043765007" evidence="2">
    <location>
        <begin position="17"/>
        <end position="79"/>
    </location>
</feature>
<evidence type="ECO:0000256" key="2">
    <source>
        <dbReference type="SAM" id="SignalP"/>
    </source>
</evidence>
<feature type="signal peptide" evidence="2">
    <location>
        <begin position="1"/>
        <end position="16"/>
    </location>
</feature>
<gene>
    <name evidence="3" type="ORF">ONE63_005148</name>
</gene>
<evidence type="ECO:0000313" key="4">
    <source>
        <dbReference type="Proteomes" id="UP001075354"/>
    </source>
</evidence>
<reference evidence="3" key="1">
    <citation type="submission" date="2022-12" db="EMBL/GenBank/DDBJ databases">
        <title>Chromosome-level genome assembly of the bean flower thrips Megalurothrips usitatus.</title>
        <authorList>
            <person name="Ma L."/>
            <person name="Liu Q."/>
            <person name="Li H."/>
            <person name="Cai W."/>
        </authorList>
    </citation>
    <scope>NUCLEOTIDE SEQUENCE</scope>
    <source>
        <strain evidence="3">Cailab_2022a</strain>
    </source>
</reference>
<dbReference type="AlphaFoldDB" id="A0AAV7XXP5"/>
<evidence type="ECO:0000313" key="3">
    <source>
        <dbReference type="EMBL" id="KAJ1530221.1"/>
    </source>
</evidence>
<keyword evidence="4" id="KW-1185">Reference proteome</keyword>
<name>A0AAV7XXP5_9NEOP</name>
<protein>
    <submittedName>
        <fullName evidence="3">Uncharacterized protein</fullName>
    </submittedName>
</protein>
<organism evidence="3 4">
    <name type="scientific">Megalurothrips usitatus</name>
    <name type="common">bean blossom thrips</name>
    <dbReference type="NCBI Taxonomy" id="439358"/>
    <lineage>
        <taxon>Eukaryota</taxon>
        <taxon>Metazoa</taxon>
        <taxon>Ecdysozoa</taxon>
        <taxon>Arthropoda</taxon>
        <taxon>Hexapoda</taxon>
        <taxon>Insecta</taxon>
        <taxon>Pterygota</taxon>
        <taxon>Neoptera</taxon>
        <taxon>Paraneoptera</taxon>
        <taxon>Thysanoptera</taxon>
        <taxon>Terebrantia</taxon>
        <taxon>Thripoidea</taxon>
        <taxon>Thripidae</taxon>
        <taxon>Megalurothrips</taxon>
    </lineage>
</organism>
<feature type="region of interest" description="Disordered" evidence="1">
    <location>
        <begin position="21"/>
        <end position="57"/>
    </location>
</feature>